<dbReference type="SUPFAM" id="SSF52540">
    <property type="entry name" value="P-loop containing nucleoside triphosphate hydrolases"/>
    <property type="match status" value="1"/>
</dbReference>
<dbReference type="GO" id="GO:0051782">
    <property type="term" value="P:negative regulation of cell division"/>
    <property type="evidence" value="ECO:0007669"/>
    <property type="project" value="TreeGrafter"/>
</dbReference>
<organism evidence="2 3">
    <name type="scientific">Mycolicibacter kumamotonensis</name>
    <dbReference type="NCBI Taxonomy" id="354243"/>
    <lineage>
        <taxon>Bacteria</taxon>
        <taxon>Bacillati</taxon>
        <taxon>Actinomycetota</taxon>
        <taxon>Actinomycetes</taxon>
        <taxon>Mycobacteriales</taxon>
        <taxon>Mycobacteriaceae</taxon>
        <taxon>Mycolicibacter</taxon>
    </lineage>
</organism>
<name>A0A7K3LA84_9MYCO</name>
<dbReference type="Proteomes" id="UP000466523">
    <property type="component" value="Unassembled WGS sequence"/>
</dbReference>
<dbReference type="InterPro" id="IPR027417">
    <property type="entry name" value="P-loop_NTPase"/>
</dbReference>
<reference evidence="2 3" key="1">
    <citation type="submission" date="2020-01" db="EMBL/GenBank/DDBJ databases">
        <authorList>
            <person name="Sanchez-Estrada R."/>
            <person name="Gonzalez-Y-Merchand J.A."/>
            <person name="Rivera-Gutierrez S."/>
        </authorList>
    </citation>
    <scope>NUCLEOTIDE SEQUENCE [LARGE SCALE GENOMIC DNA]</scope>
    <source>
        <strain evidence="2 3">CST 7247</strain>
    </source>
</reference>
<evidence type="ECO:0000313" key="3">
    <source>
        <dbReference type="Proteomes" id="UP000466523"/>
    </source>
</evidence>
<evidence type="ECO:0000313" key="2">
    <source>
        <dbReference type="EMBL" id="NDJ89275.1"/>
    </source>
</evidence>
<dbReference type="PANTHER" id="PTHR43384:SF14">
    <property type="entry name" value="ESX-1 SECRETION-ASSOCIATED PROTEIN ESPI"/>
    <property type="match status" value="1"/>
</dbReference>
<evidence type="ECO:0000256" key="1">
    <source>
        <dbReference type="SAM" id="MobiDB-lite"/>
    </source>
</evidence>
<dbReference type="EMBL" id="JAACYR010000024">
    <property type="protein sequence ID" value="NDJ89275.1"/>
    <property type="molecule type" value="Genomic_DNA"/>
</dbReference>
<dbReference type="InterPro" id="IPR050625">
    <property type="entry name" value="ParA/MinD_ATPase"/>
</dbReference>
<dbReference type="AlphaFoldDB" id="A0A7K3LA84"/>
<dbReference type="GO" id="GO:0005829">
    <property type="term" value="C:cytosol"/>
    <property type="evidence" value="ECO:0007669"/>
    <property type="project" value="TreeGrafter"/>
</dbReference>
<feature type="compositionally biased region" description="Basic and acidic residues" evidence="1">
    <location>
        <begin position="15"/>
        <end position="31"/>
    </location>
</feature>
<dbReference type="GO" id="GO:0005524">
    <property type="term" value="F:ATP binding"/>
    <property type="evidence" value="ECO:0007669"/>
    <property type="project" value="TreeGrafter"/>
</dbReference>
<dbReference type="GO" id="GO:0016887">
    <property type="term" value="F:ATP hydrolysis activity"/>
    <property type="evidence" value="ECO:0007669"/>
    <property type="project" value="TreeGrafter"/>
</dbReference>
<accession>A0A7K3LA84</accession>
<proteinExistence type="predicted"/>
<feature type="region of interest" description="Disordered" evidence="1">
    <location>
        <begin position="1"/>
        <end position="44"/>
    </location>
</feature>
<sequence length="338" mass="37161">MTSPWNSPNMPDEGASGRRDPGTGHRYRDSVSDSMRISDLATPRKIPPGSGWRKLVYVASAKVINPGESPRERHYRDLRNRIRRHIRRQYVITLVSGKGGTGVTTMAASIGSVFRECRPENVIAIDAVPGFGTLSDRIDEHPPGDYSAVLSDTDVQGYSDIREHLGQNAVGLDVLAGNRTSDQLRPLVPAMFSGVLSRLRRTHNVIIVDTAADLEHPVMKPVLENTDTLVFVAGITADRSRPVLRAVDYLAAQGYHELVSRATVILNHSSPIEDSAAVAYLTERFSKTGATVEVMPYDAHLAKGGIIDVHHEVKKKTRLRLFEITAGLADKFVPDTER</sequence>
<dbReference type="GO" id="GO:0009898">
    <property type="term" value="C:cytoplasmic side of plasma membrane"/>
    <property type="evidence" value="ECO:0007669"/>
    <property type="project" value="TreeGrafter"/>
</dbReference>
<protein>
    <submittedName>
        <fullName evidence="2">MinD/ParA family protein</fullName>
    </submittedName>
</protein>
<dbReference type="OrthoDB" id="3425679at2"/>
<dbReference type="Gene3D" id="3.40.50.300">
    <property type="entry name" value="P-loop containing nucleotide triphosphate hydrolases"/>
    <property type="match status" value="1"/>
</dbReference>
<gene>
    <name evidence="2" type="ORF">GWR20_08900</name>
</gene>
<comment type="caution">
    <text evidence="2">The sequence shown here is derived from an EMBL/GenBank/DDBJ whole genome shotgun (WGS) entry which is preliminary data.</text>
</comment>
<dbReference type="PANTHER" id="PTHR43384">
    <property type="entry name" value="SEPTUM SITE-DETERMINING PROTEIN MIND HOMOLOG, CHLOROPLASTIC-RELATED"/>
    <property type="match status" value="1"/>
</dbReference>
<dbReference type="RefSeq" id="WP_029249474.1">
    <property type="nucleotide sequence ID" value="NZ_JAACYR010000024.1"/>
</dbReference>